<evidence type="ECO:0000256" key="6">
    <source>
        <dbReference type="ARBA" id="ARBA00022679"/>
    </source>
</evidence>
<dbReference type="InterPro" id="IPR050640">
    <property type="entry name" value="Bact_2-comp_sensor_kinase"/>
</dbReference>
<dbReference type="EMBL" id="JAZHPZ010000004">
    <property type="protein sequence ID" value="MEF2966425.1"/>
    <property type="molecule type" value="Genomic_DNA"/>
</dbReference>
<dbReference type="InterPro" id="IPR033479">
    <property type="entry name" value="dCache_1"/>
</dbReference>
<evidence type="ECO:0000313" key="17">
    <source>
        <dbReference type="EMBL" id="MEF2966425.1"/>
    </source>
</evidence>
<dbReference type="GO" id="GO:0004673">
    <property type="term" value="F:protein histidine kinase activity"/>
    <property type="evidence" value="ECO:0007669"/>
    <property type="project" value="UniProtKB-EC"/>
</dbReference>
<name>A0ABU7VRM3_9BACL</name>
<keyword evidence="11 14" id="KW-1133">Transmembrane helix</keyword>
<evidence type="ECO:0000256" key="7">
    <source>
        <dbReference type="ARBA" id="ARBA00022692"/>
    </source>
</evidence>
<keyword evidence="4" id="KW-1003">Cell membrane</keyword>
<keyword evidence="10" id="KW-0067">ATP-binding</keyword>
<dbReference type="SMART" id="SM00304">
    <property type="entry name" value="HAMP"/>
    <property type="match status" value="1"/>
</dbReference>
<evidence type="ECO:0000256" key="13">
    <source>
        <dbReference type="ARBA" id="ARBA00023136"/>
    </source>
</evidence>
<keyword evidence="12" id="KW-0902">Two-component regulatory system</keyword>
<feature type="transmembrane region" description="Helical" evidence="14">
    <location>
        <begin position="307"/>
        <end position="331"/>
    </location>
</feature>
<keyword evidence="8" id="KW-0547">Nucleotide-binding</keyword>
<dbReference type="InterPro" id="IPR005467">
    <property type="entry name" value="His_kinase_dom"/>
</dbReference>
<evidence type="ECO:0000256" key="4">
    <source>
        <dbReference type="ARBA" id="ARBA00022475"/>
    </source>
</evidence>
<gene>
    <name evidence="17" type="ORF">V3851_11345</name>
</gene>
<evidence type="ECO:0000256" key="10">
    <source>
        <dbReference type="ARBA" id="ARBA00022840"/>
    </source>
</evidence>
<sequence length="601" mass="68189">MIKRILYFFRKSWTLFANLSMQKKLVIIFIFLITLPITYVSYSSYRANSNSVLSSTTASAGLMADNAMDKVDQYIADLKRYTILPLYNKDVQKFLDQQGTDWDKNAAINMFLMYLANTKEEISAVYMTDHYGTIFYYNKPELNELYPYERLGEWQEQTRKAGVAPVLEGTHPVRANGLEQRQVFTVMRSIQSISTLQDIGMIVIDVDIRLFDGIIQPLNTVTHGDTLIVDEHGKVVFNNDPEQLGKDLTGSPLLTGASNGLRGNFRLNIGGEPYIAVYSVSENTGWKTLVTIPLKELLAPMKQSRDAMMIMTLSILAFALLVAIIISYALTKPLKRTVQLMKQVQRGKLDVQVSVKYNDEIGMLGSHFNRMIGRIQDLLQEVYETEKSKQKADMLALQNQINPHFIYNTLESIRMLAELNDDDRVAELTYLLGLLLRYSITRSDEIVTVERELAHVENYLQLLQIRFPGKIGYRILVPETYYPLPIIKLIFQPIVENAIFHGLEKQTESGNITIEAWNERDDVIFSIHDNGVGMDEETLASLNMSLKDGKTDKFGIGLRNVNERVRLHYGENSGLTVGSEPGEGTTVVLRISGLYKGDDQQ</sequence>
<evidence type="ECO:0000256" key="14">
    <source>
        <dbReference type="SAM" id="Phobius"/>
    </source>
</evidence>
<evidence type="ECO:0000256" key="11">
    <source>
        <dbReference type="ARBA" id="ARBA00022989"/>
    </source>
</evidence>
<comment type="caution">
    <text evidence="17">The sequence shown here is derived from an EMBL/GenBank/DDBJ whole genome shotgun (WGS) entry which is preliminary data.</text>
</comment>
<comment type="subcellular location">
    <subcellularLocation>
        <location evidence="2">Cell membrane</location>
        <topology evidence="2">Multi-pass membrane protein</topology>
    </subcellularLocation>
</comment>
<dbReference type="Gene3D" id="3.30.450.20">
    <property type="entry name" value="PAS domain"/>
    <property type="match status" value="1"/>
</dbReference>
<evidence type="ECO:0000256" key="8">
    <source>
        <dbReference type="ARBA" id="ARBA00022741"/>
    </source>
</evidence>
<dbReference type="Pfam" id="PF00672">
    <property type="entry name" value="HAMP"/>
    <property type="match status" value="1"/>
</dbReference>
<dbReference type="EC" id="2.7.13.3" evidence="3"/>
<evidence type="ECO:0000256" key="5">
    <source>
        <dbReference type="ARBA" id="ARBA00022553"/>
    </source>
</evidence>
<dbReference type="CDD" id="cd06225">
    <property type="entry name" value="HAMP"/>
    <property type="match status" value="1"/>
</dbReference>
<evidence type="ECO:0000256" key="9">
    <source>
        <dbReference type="ARBA" id="ARBA00022777"/>
    </source>
</evidence>
<evidence type="ECO:0000256" key="3">
    <source>
        <dbReference type="ARBA" id="ARBA00012438"/>
    </source>
</evidence>
<evidence type="ECO:0000259" key="15">
    <source>
        <dbReference type="PROSITE" id="PS50109"/>
    </source>
</evidence>
<proteinExistence type="predicted"/>
<evidence type="ECO:0000256" key="12">
    <source>
        <dbReference type="ARBA" id="ARBA00023012"/>
    </source>
</evidence>
<feature type="domain" description="HAMP" evidence="16">
    <location>
        <begin position="328"/>
        <end position="380"/>
    </location>
</feature>
<keyword evidence="5" id="KW-0597">Phosphoprotein</keyword>
<dbReference type="PANTHER" id="PTHR34220:SF7">
    <property type="entry name" value="SENSOR HISTIDINE KINASE YPDA"/>
    <property type="match status" value="1"/>
</dbReference>
<keyword evidence="7 14" id="KW-0812">Transmembrane</keyword>
<feature type="domain" description="Histidine kinase" evidence="15">
    <location>
        <begin position="487"/>
        <end position="595"/>
    </location>
</feature>
<dbReference type="InterPro" id="IPR004358">
    <property type="entry name" value="Sig_transdc_His_kin-like_C"/>
</dbReference>
<dbReference type="InterPro" id="IPR036890">
    <property type="entry name" value="HATPase_C_sf"/>
</dbReference>
<dbReference type="InterPro" id="IPR003594">
    <property type="entry name" value="HATPase_dom"/>
</dbReference>
<keyword evidence="9 17" id="KW-0418">Kinase</keyword>
<dbReference type="PROSITE" id="PS50885">
    <property type="entry name" value="HAMP"/>
    <property type="match status" value="1"/>
</dbReference>
<evidence type="ECO:0000259" key="16">
    <source>
        <dbReference type="PROSITE" id="PS50885"/>
    </source>
</evidence>
<dbReference type="Pfam" id="PF02743">
    <property type="entry name" value="dCache_1"/>
    <property type="match status" value="1"/>
</dbReference>
<evidence type="ECO:0000256" key="2">
    <source>
        <dbReference type="ARBA" id="ARBA00004651"/>
    </source>
</evidence>
<comment type="catalytic activity">
    <reaction evidence="1">
        <text>ATP + protein L-histidine = ADP + protein N-phospho-L-histidine.</text>
        <dbReference type="EC" id="2.7.13.3"/>
    </reaction>
</comment>
<dbReference type="InterPro" id="IPR003660">
    <property type="entry name" value="HAMP_dom"/>
</dbReference>
<dbReference type="PROSITE" id="PS50109">
    <property type="entry name" value="HIS_KIN"/>
    <property type="match status" value="1"/>
</dbReference>
<keyword evidence="18" id="KW-1185">Reference proteome</keyword>
<keyword evidence="13 14" id="KW-0472">Membrane</keyword>
<dbReference type="Pfam" id="PF02518">
    <property type="entry name" value="HATPase_c"/>
    <property type="match status" value="1"/>
</dbReference>
<dbReference type="InterPro" id="IPR010559">
    <property type="entry name" value="Sig_transdc_His_kin_internal"/>
</dbReference>
<dbReference type="PRINTS" id="PR00344">
    <property type="entry name" value="BCTRLSENSOR"/>
</dbReference>
<dbReference type="SMART" id="SM00387">
    <property type="entry name" value="HATPase_c"/>
    <property type="match status" value="1"/>
</dbReference>
<dbReference type="RefSeq" id="WP_331846638.1">
    <property type="nucleotide sequence ID" value="NZ_JAZHPZ010000004.1"/>
</dbReference>
<evidence type="ECO:0000256" key="1">
    <source>
        <dbReference type="ARBA" id="ARBA00000085"/>
    </source>
</evidence>
<accession>A0ABU7VRM3</accession>
<dbReference type="PANTHER" id="PTHR34220">
    <property type="entry name" value="SENSOR HISTIDINE KINASE YPDA"/>
    <property type="match status" value="1"/>
</dbReference>
<organism evidence="17 18">
    <name type="scientific">Paenibacillus haidiansis</name>
    <dbReference type="NCBI Taxonomy" id="1574488"/>
    <lineage>
        <taxon>Bacteria</taxon>
        <taxon>Bacillati</taxon>
        <taxon>Bacillota</taxon>
        <taxon>Bacilli</taxon>
        <taxon>Bacillales</taxon>
        <taxon>Paenibacillaceae</taxon>
        <taxon>Paenibacillus</taxon>
    </lineage>
</organism>
<dbReference type="SUPFAM" id="SSF158472">
    <property type="entry name" value="HAMP domain-like"/>
    <property type="match status" value="1"/>
</dbReference>
<dbReference type="Gene3D" id="3.30.565.10">
    <property type="entry name" value="Histidine kinase-like ATPase, C-terminal domain"/>
    <property type="match status" value="1"/>
</dbReference>
<keyword evidence="6 17" id="KW-0808">Transferase</keyword>
<protein>
    <recommendedName>
        <fullName evidence="3">histidine kinase</fullName>
        <ecNumber evidence="3">2.7.13.3</ecNumber>
    </recommendedName>
</protein>
<dbReference type="SUPFAM" id="SSF55874">
    <property type="entry name" value="ATPase domain of HSP90 chaperone/DNA topoisomerase II/histidine kinase"/>
    <property type="match status" value="1"/>
</dbReference>
<dbReference type="Pfam" id="PF06580">
    <property type="entry name" value="His_kinase"/>
    <property type="match status" value="1"/>
</dbReference>
<reference evidence="17 18" key="1">
    <citation type="submission" date="2024-02" db="EMBL/GenBank/DDBJ databases">
        <title>A nitrogen-fixing paenibacillus bacterium.</title>
        <authorList>
            <person name="Zhang W.L."/>
            <person name="Chen S.F."/>
        </authorList>
    </citation>
    <scope>NUCLEOTIDE SEQUENCE [LARGE SCALE GENOMIC DNA]</scope>
    <source>
        <strain evidence="17 18">M1</strain>
    </source>
</reference>
<dbReference type="Gene3D" id="6.10.340.10">
    <property type="match status" value="1"/>
</dbReference>
<dbReference type="Proteomes" id="UP001306950">
    <property type="component" value="Unassembled WGS sequence"/>
</dbReference>
<evidence type="ECO:0000313" key="18">
    <source>
        <dbReference type="Proteomes" id="UP001306950"/>
    </source>
</evidence>